<reference evidence="2" key="1">
    <citation type="submission" date="2022-09" db="EMBL/GenBank/DDBJ databases">
        <title>Fusarium specimens isolated from Avocado Roots.</title>
        <authorList>
            <person name="Stajich J."/>
            <person name="Roper C."/>
            <person name="Heimlech-Rivalta G."/>
        </authorList>
    </citation>
    <scope>NUCLEOTIDE SEQUENCE</scope>
    <source>
        <strain evidence="2">A02</strain>
    </source>
</reference>
<dbReference type="EMBL" id="JAOQAV010000004">
    <property type="protein sequence ID" value="KAJ4195134.1"/>
    <property type="molecule type" value="Genomic_DNA"/>
</dbReference>
<evidence type="ECO:0000313" key="2">
    <source>
        <dbReference type="EMBL" id="KAJ4195134.1"/>
    </source>
</evidence>
<feature type="region of interest" description="Disordered" evidence="1">
    <location>
        <begin position="41"/>
        <end position="85"/>
    </location>
</feature>
<evidence type="ECO:0000313" key="3">
    <source>
        <dbReference type="Proteomes" id="UP001152087"/>
    </source>
</evidence>
<comment type="caution">
    <text evidence="2">The sequence shown here is derived from an EMBL/GenBank/DDBJ whole genome shotgun (WGS) entry which is preliminary data.</text>
</comment>
<evidence type="ECO:0000256" key="1">
    <source>
        <dbReference type="SAM" id="MobiDB-lite"/>
    </source>
</evidence>
<proteinExistence type="predicted"/>
<keyword evidence="3" id="KW-1185">Reference proteome</keyword>
<organism evidence="2 3">
    <name type="scientific">Fusarium falciforme</name>
    <dbReference type="NCBI Taxonomy" id="195108"/>
    <lineage>
        <taxon>Eukaryota</taxon>
        <taxon>Fungi</taxon>
        <taxon>Dikarya</taxon>
        <taxon>Ascomycota</taxon>
        <taxon>Pezizomycotina</taxon>
        <taxon>Sordariomycetes</taxon>
        <taxon>Hypocreomycetidae</taxon>
        <taxon>Hypocreales</taxon>
        <taxon>Nectriaceae</taxon>
        <taxon>Fusarium</taxon>
        <taxon>Fusarium solani species complex</taxon>
    </lineage>
</organism>
<sequence length="85" mass="9007">MGAESHVEIWAMALDAGEVVLGKVSHRDELCGAVQTWVNSSVSTKRNTPSGGETAGQSQQHGALQEVDLAHTLYPEPQQQGLPPS</sequence>
<accession>A0A9W8RGT1</accession>
<protein>
    <submittedName>
        <fullName evidence="2">Uncharacterized protein</fullName>
    </submittedName>
</protein>
<name>A0A9W8RGT1_9HYPO</name>
<feature type="compositionally biased region" description="Polar residues" evidence="1">
    <location>
        <begin position="41"/>
        <end position="62"/>
    </location>
</feature>
<gene>
    <name evidence="2" type="ORF">NW755_002555</name>
</gene>
<dbReference type="OrthoDB" id="10641180at2759"/>
<dbReference type="Proteomes" id="UP001152087">
    <property type="component" value="Unassembled WGS sequence"/>
</dbReference>
<dbReference type="AlphaFoldDB" id="A0A9W8RGT1"/>